<dbReference type="InterPro" id="IPR036781">
    <property type="entry name" value="Smr_assoc-like_sf"/>
</dbReference>
<evidence type="ECO:0000313" key="2">
    <source>
        <dbReference type="EMBL" id="KGF53144.1"/>
    </source>
</evidence>
<evidence type="ECO:0000313" key="3">
    <source>
        <dbReference type="Proteomes" id="UP000029614"/>
    </source>
</evidence>
<name>A0A096D6F7_9BACT</name>
<protein>
    <submittedName>
        <fullName evidence="2">DNA mismatch repair protein</fullName>
    </submittedName>
</protein>
<dbReference type="InterPro" id="IPR018598">
    <property type="entry name" value="DUF2027"/>
</dbReference>
<dbReference type="SUPFAM" id="SSF158949">
    <property type="entry name" value="Smr-associated domain-like"/>
    <property type="match status" value="1"/>
</dbReference>
<accession>A0A096D6F7</accession>
<evidence type="ECO:0000259" key="1">
    <source>
        <dbReference type="PROSITE" id="PS50828"/>
    </source>
</evidence>
<dbReference type="Gene3D" id="3.30.1370.110">
    <property type="match status" value="1"/>
</dbReference>
<dbReference type="InterPro" id="IPR036063">
    <property type="entry name" value="Smr_dom_sf"/>
</dbReference>
<dbReference type="Gene3D" id="2.60.40.1600">
    <property type="entry name" value="Smr-associated-like"/>
    <property type="match status" value="1"/>
</dbReference>
<dbReference type="OrthoDB" id="1524810at2"/>
<dbReference type="InterPro" id="IPR002625">
    <property type="entry name" value="Smr_dom"/>
</dbReference>
<dbReference type="EMBL" id="JRNU01000002">
    <property type="protein sequence ID" value="KGF53144.1"/>
    <property type="molecule type" value="Genomic_DNA"/>
</dbReference>
<dbReference type="Pfam" id="PF09640">
    <property type="entry name" value="DUF2027"/>
    <property type="match status" value="1"/>
</dbReference>
<gene>
    <name evidence="2" type="ORF">HMPREF9302_01055</name>
</gene>
<reference evidence="2 3" key="1">
    <citation type="submission" date="2014-07" db="EMBL/GenBank/DDBJ databases">
        <authorList>
            <person name="McCorrison J."/>
            <person name="Sanka R."/>
            <person name="Torralba M."/>
            <person name="Gillis M."/>
            <person name="Haft D.H."/>
            <person name="Methe B."/>
            <person name="Sutton G."/>
            <person name="Nelson K.E."/>
        </authorList>
    </citation>
    <scope>NUCLEOTIDE SEQUENCE [LARGE SCALE GENOMIC DNA]</scope>
    <source>
        <strain evidence="2 3">DNF00058</strain>
    </source>
</reference>
<sequence>MKKGDKVRFLNEKGGGIIAGFQNKNIVLIEDEDGFQIPTNIKDVIVIEDSCAEEKALSRIEEKEKNIDANKTNKSIKQQLSLDPEESLDNWRNIDADVKPDEDPSVGFKIPVQERIGGDKLSVYIAYVPIDKDNFSATRFESYIINDSNYYITFTYQIANESDNKWTLHAHGEVEPNTKMILEQFGKEELNNLLRGNVQFIAYKKDKYFELKSVYDVQLKLDAIKFYNQNSFHENIFFNKPAILCNLVLDDKQRYNATVKPEKYCLEVDTRKDSVCKPARIQKSVNKDNLETLQKHFTETSPISPIRKVKKLMREDKIIIDLHADSLLETIQGMTSADILEYQLDFFRKTLEEYKNIKGQKIIFIHGKGEGVLRQSLLHELNYRYKHYSYQDASFREYGYGATQVTIK</sequence>
<organism evidence="2 3">
    <name type="scientific">Prevotella amnii DNF00058</name>
    <dbReference type="NCBI Taxonomy" id="1401066"/>
    <lineage>
        <taxon>Bacteria</taxon>
        <taxon>Pseudomonadati</taxon>
        <taxon>Bacteroidota</taxon>
        <taxon>Bacteroidia</taxon>
        <taxon>Bacteroidales</taxon>
        <taxon>Prevotellaceae</taxon>
        <taxon>Prevotella</taxon>
    </lineage>
</organism>
<keyword evidence="3" id="KW-1185">Reference proteome</keyword>
<proteinExistence type="predicted"/>
<comment type="caution">
    <text evidence="2">The sequence shown here is derived from an EMBL/GenBank/DDBJ whole genome shotgun (WGS) entry which is preliminary data.</text>
</comment>
<feature type="domain" description="Smr" evidence="1">
    <location>
        <begin position="344"/>
        <end position="408"/>
    </location>
</feature>
<dbReference type="Proteomes" id="UP000029614">
    <property type="component" value="Unassembled WGS sequence"/>
</dbReference>
<dbReference type="PROSITE" id="PS50828">
    <property type="entry name" value="SMR"/>
    <property type="match status" value="1"/>
</dbReference>
<dbReference type="RefSeq" id="WP_036853938.1">
    <property type="nucleotide sequence ID" value="NZ_JRNU01000002.1"/>
</dbReference>
<dbReference type="AlphaFoldDB" id="A0A096D6F7"/>
<dbReference type="Pfam" id="PF01713">
    <property type="entry name" value="Smr"/>
    <property type="match status" value="1"/>
</dbReference>